<keyword evidence="2" id="KW-0805">Transcription regulation</keyword>
<dbReference type="Pfam" id="PF00126">
    <property type="entry name" value="HTH_1"/>
    <property type="match status" value="1"/>
</dbReference>
<evidence type="ECO:0000256" key="1">
    <source>
        <dbReference type="ARBA" id="ARBA00009437"/>
    </source>
</evidence>
<evidence type="ECO:0000313" key="6">
    <source>
        <dbReference type="EMBL" id="TRD22484.1"/>
    </source>
</evidence>
<dbReference type="SUPFAM" id="SSF53850">
    <property type="entry name" value="Periplasmic binding protein-like II"/>
    <property type="match status" value="1"/>
</dbReference>
<keyword evidence="7" id="KW-1185">Reference proteome</keyword>
<dbReference type="InterPro" id="IPR005119">
    <property type="entry name" value="LysR_subst-bd"/>
</dbReference>
<keyword evidence="3" id="KW-0238">DNA-binding</keyword>
<dbReference type="Gene3D" id="1.10.10.10">
    <property type="entry name" value="Winged helix-like DNA-binding domain superfamily/Winged helix DNA-binding domain"/>
    <property type="match status" value="1"/>
</dbReference>
<dbReference type="GO" id="GO:0003700">
    <property type="term" value="F:DNA-binding transcription factor activity"/>
    <property type="evidence" value="ECO:0007669"/>
    <property type="project" value="InterPro"/>
</dbReference>
<evidence type="ECO:0000313" key="7">
    <source>
        <dbReference type="Proteomes" id="UP000318590"/>
    </source>
</evidence>
<dbReference type="EMBL" id="VFSV01000006">
    <property type="protein sequence ID" value="TRD22484.1"/>
    <property type="molecule type" value="Genomic_DNA"/>
</dbReference>
<dbReference type="SUPFAM" id="SSF46785">
    <property type="entry name" value="Winged helix' DNA-binding domain"/>
    <property type="match status" value="1"/>
</dbReference>
<evidence type="ECO:0000256" key="2">
    <source>
        <dbReference type="ARBA" id="ARBA00023015"/>
    </source>
</evidence>
<dbReference type="Proteomes" id="UP000318590">
    <property type="component" value="Unassembled WGS sequence"/>
</dbReference>
<evidence type="ECO:0000256" key="3">
    <source>
        <dbReference type="ARBA" id="ARBA00023125"/>
    </source>
</evidence>
<dbReference type="Gene3D" id="3.40.190.290">
    <property type="match status" value="1"/>
</dbReference>
<name>A0A547Q7X9_9RHOB</name>
<sequence>MGSWDEVKTAYHVARVGTVSGAADALGVHHATVIRHVDALEARLGLRLFHRHARGYVATDAGQDLLRVGQVADDLFSQLEARLRGQSEDLSGDLVVTTIDALGKPVLRALTTLQKQHPGLIVHLRTDPRVFRLEYGEAHVAVRAGPSPQEPDNVVQRLGHLEMGLFGSRDYLTENAPPEHWEDLDRHHFIGAVDALARAPFYRWLEHTVPPHAIRQRVQWTEQVVEAIRAGAGLGFLPKNIGENWSDLIEIFDTRDEWQAPLWLVSHVDLHRSAKVQAALNALKTHFSP</sequence>
<reference evidence="6 7" key="1">
    <citation type="submission" date="2019-06" db="EMBL/GenBank/DDBJ databases">
        <title>Paenimaribius caenipelagi gen. nov., sp. nov., isolated from a tidal flat.</title>
        <authorList>
            <person name="Yoon J.-H."/>
        </authorList>
    </citation>
    <scope>NUCLEOTIDE SEQUENCE [LARGE SCALE GENOMIC DNA]</scope>
    <source>
        <strain evidence="6 7">JBTF-M29</strain>
    </source>
</reference>
<evidence type="ECO:0000256" key="4">
    <source>
        <dbReference type="ARBA" id="ARBA00023163"/>
    </source>
</evidence>
<dbReference type="PANTHER" id="PTHR30537:SF3">
    <property type="entry name" value="TRANSCRIPTIONAL REGULATORY PROTEIN"/>
    <property type="match status" value="1"/>
</dbReference>
<accession>A0A547Q7X9</accession>
<dbReference type="PROSITE" id="PS50931">
    <property type="entry name" value="HTH_LYSR"/>
    <property type="match status" value="1"/>
</dbReference>
<dbReference type="OrthoDB" id="9796526at2"/>
<protein>
    <submittedName>
        <fullName evidence="6">LysR family transcriptional regulator</fullName>
    </submittedName>
</protein>
<dbReference type="PANTHER" id="PTHR30537">
    <property type="entry name" value="HTH-TYPE TRANSCRIPTIONAL REGULATOR"/>
    <property type="match status" value="1"/>
</dbReference>
<feature type="domain" description="HTH lysR-type" evidence="5">
    <location>
        <begin position="1"/>
        <end position="59"/>
    </location>
</feature>
<dbReference type="GO" id="GO:0006351">
    <property type="term" value="P:DNA-templated transcription"/>
    <property type="evidence" value="ECO:0007669"/>
    <property type="project" value="TreeGrafter"/>
</dbReference>
<dbReference type="InterPro" id="IPR036388">
    <property type="entry name" value="WH-like_DNA-bd_sf"/>
</dbReference>
<comment type="similarity">
    <text evidence="1">Belongs to the LysR transcriptional regulatory family.</text>
</comment>
<dbReference type="InterPro" id="IPR000847">
    <property type="entry name" value="LysR_HTH_N"/>
</dbReference>
<dbReference type="GO" id="GO:0043565">
    <property type="term" value="F:sequence-specific DNA binding"/>
    <property type="evidence" value="ECO:0007669"/>
    <property type="project" value="TreeGrafter"/>
</dbReference>
<dbReference type="InterPro" id="IPR036390">
    <property type="entry name" value="WH_DNA-bd_sf"/>
</dbReference>
<evidence type="ECO:0000259" key="5">
    <source>
        <dbReference type="PROSITE" id="PS50931"/>
    </source>
</evidence>
<proteinExistence type="inferred from homology"/>
<gene>
    <name evidence="6" type="ORF">FEV53_04725</name>
</gene>
<organism evidence="6 7">
    <name type="scientific">Palleronia caenipelagi</name>
    <dbReference type="NCBI Taxonomy" id="2489174"/>
    <lineage>
        <taxon>Bacteria</taxon>
        <taxon>Pseudomonadati</taxon>
        <taxon>Pseudomonadota</taxon>
        <taxon>Alphaproteobacteria</taxon>
        <taxon>Rhodobacterales</taxon>
        <taxon>Roseobacteraceae</taxon>
        <taxon>Palleronia</taxon>
    </lineage>
</organism>
<dbReference type="InterPro" id="IPR058163">
    <property type="entry name" value="LysR-type_TF_proteobact-type"/>
</dbReference>
<dbReference type="AlphaFoldDB" id="A0A547Q7X9"/>
<dbReference type="Pfam" id="PF03466">
    <property type="entry name" value="LysR_substrate"/>
    <property type="match status" value="1"/>
</dbReference>
<comment type="caution">
    <text evidence="6">The sequence shown here is derived from an EMBL/GenBank/DDBJ whole genome shotgun (WGS) entry which is preliminary data.</text>
</comment>
<keyword evidence="4" id="KW-0804">Transcription</keyword>